<gene>
    <name evidence="1" type="ORF">M378DRAFT_186344</name>
</gene>
<dbReference type="HOGENOM" id="CLU_011151_1_0_1"/>
<protein>
    <submittedName>
        <fullName evidence="1">Uncharacterized protein</fullName>
    </submittedName>
</protein>
<organism evidence="1 2">
    <name type="scientific">Amanita muscaria (strain Koide BX008)</name>
    <dbReference type="NCBI Taxonomy" id="946122"/>
    <lineage>
        <taxon>Eukaryota</taxon>
        <taxon>Fungi</taxon>
        <taxon>Dikarya</taxon>
        <taxon>Basidiomycota</taxon>
        <taxon>Agaricomycotina</taxon>
        <taxon>Agaricomycetes</taxon>
        <taxon>Agaricomycetidae</taxon>
        <taxon>Agaricales</taxon>
        <taxon>Pluteineae</taxon>
        <taxon>Amanitaceae</taxon>
        <taxon>Amanita</taxon>
    </lineage>
</organism>
<keyword evidence="2" id="KW-1185">Reference proteome</keyword>
<dbReference type="OrthoDB" id="434783at2759"/>
<dbReference type="InParanoid" id="A0A0C2SQX9"/>
<reference evidence="1 2" key="1">
    <citation type="submission" date="2014-04" db="EMBL/GenBank/DDBJ databases">
        <title>Evolutionary Origins and Diversification of the Mycorrhizal Mutualists.</title>
        <authorList>
            <consortium name="DOE Joint Genome Institute"/>
            <consortium name="Mycorrhizal Genomics Consortium"/>
            <person name="Kohler A."/>
            <person name="Kuo A."/>
            <person name="Nagy L.G."/>
            <person name="Floudas D."/>
            <person name="Copeland A."/>
            <person name="Barry K.W."/>
            <person name="Cichocki N."/>
            <person name="Veneault-Fourrey C."/>
            <person name="LaButti K."/>
            <person name="Lindquist E.A."/>
            <person name="Lipzen A."/>
            <person name="Lundell T."/>
            <person name="Morin E."/>
            <person name="Murat C."/>
            <person name="Riley R."/>
            <person name="Ohm R."/>
            <person name="Sun H."/>
            <person name="Tunlid A."/>
            <person name="Henrissat B."/>
            <person name="Grigoriev I.V."/>
            <person name="Hibbett D.S."/>
            <person name="Martin F."/>
        </authorList>
    </citation>
    <scope>NUCLEOTIDE SEQUENCE [LARGE SCALE GENOMIC DNA]</scope>
    <source>
        <strain evidence="1 2">Koide BX008</strain>
    </source>
</reference>
<dbReference type="Proteomes" id="UP000054549">
    <property type="component" value="Unassembled WGS sequence"/>
</dbReference>
<evidence type="ECO:0000313" key="2">
    <source>
        <dbReference type="Proteomes" id="UP000054549"/>
    </source>
</evidence>
<proteinExistence type="predicted"/>
<accession>A0A0C2SQX9</accession>
<dbReference type="EMBL" id="KN818240">
    <property type="protein sequence ID" value="KIL65695.1"/>
    <property type="molecule type" value="Genomic_DNA"/>
</dbReference>
<sequence length="617" mass="70011">MLPSPFVYNLTLDHWESIAFHLAASERVLGPPLGLPSLLLTSRHVYANTCAKKNARLYARYFRLKFDCSAPRRRLTDGWATDRCLATELIKRFTAMRRMRDHVFNMDDLWTSYLMMLENDGKNELHLLNWANLKRHLATLIIARVHVPPQVIDTDPTLYALSIWLIWMTSSRETLKTEYPEIINHLSRVLHPLIATGYMHPSSYAPDTCFQLPLCGPLDFGNRDCSGPRPPKTQIVHYSHALTIAYPLATEAATLLWVLQAELRQDEQSFPREAHSFPHNREIGNATDWIGPTFEDIHDFHYHVRVNEPSRTSTIVHTSEGDSHSPEPSVEGSRRYDEDWTRLVACHDLQLGDMALRGPVYQVGSLHGRWAGRFVEPHFDAHMNVLLGRRPSHHVSLFQKPLYWTLREHHCLNSETLSIGMHDSGVDDILNAWWPRGYTLEPLEDAILVHDPYTGQVSRYDTFIPGDSAHYSKQSCDEFGKDWISSNADAKEISAISLPEPGAAALDAIDANIDDDDEYADYVEHLSSGISDILVTGETGSPGDAWGHYQVVGRVRPWDGFIVLLQIPDSTASHLGQWIFKGYIHDRNLVGRWRETSTSVGIVGLEGSFVVTRRDNS</sequence>
<evidence type="ECO:0000313" key="1">
    <source>
        <dbReference type="EMBL" id="KIL65695.1"/>
    </source>
</evidence>
<dbReference type="AlphaFoldDB" id="A0A0C2SQX9"/>
<name>A0A0C2SQX9_AMAMK</name>